<evidence type="ECO:0000313" key="2">
    <source>
        <dbReference type="Proteomes" id="UP001208570"/>
    </source>
</evidence>
<dbReference type="AlphaFoldDB" id="A0AAD9MLG1"/>
<feature type="non-terminal residue" evidence="1">
    <location>
        <position position="1"/>
    </location>
</feature>
<comment type="caution">
    <text evidence="1">The sequence shown here is derived from an EMBL/GenBank/DDBJ whole genome shotgun (WGS) entry which is preliminary data.</text>
</comment>
<proteinExistence type="predicted"/>
<gene>
    <name evidence="1" type="ORF">LSH36_1899g00000</name>
</gene>
<protein>
    <submittedName>
        <fullName evidence="1">Uncharacterized protein</fullName>
    </submittedName>
</protein>
<dbReference type="Proteomes" id="UP001208570">
    <property type="component" value="Unassembled WGS sequence"/>
</dbReference>
<evidence type="ECO:0000313" key="1">
    <source>
        <dbReference type="EMBL" id="KAK2139267.1"/>
    </source>
</evidence>
<dbReference type="EMBL" id="JAODUP010001897">
    <property type="protein sequence ID" value="KAK2139267.1"/>
    <property type="molecule type" value="Genomic_DNA"/>
</dbReference>
<accession>A0AAD9MLG1</accession>
<sequence length="115" mass="12909">FIFLVKAVFTKDPEITIAEGRAEIHFIISGPLTHILEENCVKDTAICDKVNITVPTKKHIRPSQGTVVHDFIVDVPLADSEETEFIFSFWMYDGGEMLYQDANIIPVDITGSKII</sequence>
<organism evidence="1 2">
    <name type="scientific">Paralvinella palmiformis</name>
    <dbReference type="NCBI Taxonomy" id="53620"/>
    <lineage>
        <taxon>Eukaryota</taxon>
        <taxon>Metazoa</taxon>
        <taxon>Spiralia</taxon>
        <taxon>Lophotrochozoa</taxon>
        <taxon>Annelida</taxon>
        <taxon>Polychaeta</taxon>
        <taxon>Sedentaria</taxon>
        <taxon>Canalipalpata</taxon>
        <taxon>Terebellida</taxon>
        <taxon>Terebelliformia</taxon>
        <taxon>Alvinellidae</taxon>
        <taxon>Paralvinella</taxon>
    </lineage>
</organism>
<reference evidence="1" key="1">
    <citation type="journal article" date="2023" name="Mol. Biol. Evol.">
        <title>Third-Generation Sequencing Reveals the Adaptive Role of the Epigenome in Three Deep-Sea Polychaetes.</title>
        <authorList>
            <person name="Perez M."/>
            <person name="Aroh O."/>
            <person name="Sun Y."/>
            <person name="Lan Y."/>
            <person name="Juniper S.K."/>
            <person name="Young C.R."/>
            <person name="Angers B."/>
            <person name="Qian P.Y."/>
        </authorList>
    </citation>
    <scope>NUCLEOTIDE SEQUENCE</scope>
    <source>
        <strain evidence="1">P08H-3</strain>
    </source>
</reference>
<keyword evidence="2" id="KW-1185">Reference proteome</keyword>
<name>A0AAD9MLG1_9ANNE</name>